<feature type="coiled-coil region" evidence="6">
    <location>
        <begin position="381"/>
        <end position="419"/>
    </location>
</feature>
<evidence type="ECO:0000256" key="1">
    <source>
        <dbReference type="ARBA" id="ARBA00000085"/>
    </source>
</evidence>
<evidence type="ECO:0000256" key="5">
    <source>
        <dbReference type="ARBA" id="ARBA00022777"/>
    </source>
</evidence>
<dbReference type="SMART" id="SM00086">
    <property type="entry name" value="PAC"/>
    <property type="match status" value="7"/>
</dbReference>
<feature type="domain" description="PAC" evidence="8">
    <location>
        <begin position="863"/>
        <end position="913"/>
    </location>
</feature>
<protein>
    <recommendedName>
        <fullName evidence="2">histidine kinase</fullName>
        <ecNumber evidence="2">2.7.13.3</ecNumber>
    </recommendedName>
</protein>
<dbReference type="CDD" id="cd00130">
    <property type="entry name" value="PAS"/>
    <property type="match status" value="7"/>
</dbReference>
<dbReference type="NCBIfam" id="TIGR00229">
    <property type="entry name" value="sensory_box"/>
    <property type="match status" value="8"/>
</dbReference>
<feature type="non-terminal residue" evidence="9">
    <location>
        <position position="1192"/>
    </location>
</feature>
<dbReference type="InterPro" id="IPR035965">
    <property type="entry name" value="PAS-like_dom_sf"/>
</dbReference>
<dbReference type="PANTHER" id="PTHR43304">
    <property type="entry name" value="PHYTOCHROME-LIKE PROTEIN CPH1"/>
    <property type="match status" value="1"/>
</dbReference>
<dbReference type="SUPFAM" id="SSF55785">
    <property type="entry name" value="PYP-like sensor domain (PAS domain)"/>
    <property type="match status" value="9"/>
</dbReference>
<dbReference type="InterPro" id="IPR000014">
    <property type="entry name" value="PAS"/>
</dbReference>
<organism evidence="9">
    <name type="scientific">marine sediment metagenome</name>
    <dbReference type="NCBI Taxonomy" id="412755"/>
    <lineage>
        <taxon>unclassified sequences</taxon>
        <taxon>metagenomes</taxon>
        <taxon>ecological metagenomes</taxon>
    </lineage>
</organism>
<dbReference type="Gene3D" id="3.30.450.20">
    <property type="entry name" value="PAS domain"/>
    <property type="match status" value="8"/>
</dbReference>
<comment type="caution">
    <text evidence="9">The sequence shown here is derived from an EMBL/GenBank/DDBJ whole genome shotgun (WGS) entry which is preliminary data.</text>
</comment>
<feature type="domain" description="PAC" evidence="8">
    <location>
        <begin position="612"/>
        <end position="663"/>
    </location>
</feature>
<dbReference type="PROSITE" id="PS50112">
    <property type="entry name" value="PAS"/>
    <property type="match status" value="4"/>
</dbReference>
<dbReference type="GO" id="GO:0006355">
    <property type="term" value="P:regulation of DNA-templated transcription"/>
    <property type="evidence" value="ECO:0007669"/>
    <property type="project" value="InterPro"/>
</dbReference>
<dbReference type="PROSITE" id="PS50113">
    <property type="entry name" value="PAC"/>
    <property type="match status" value="8"/>
</dbReference>
<dbReference type="InterPro" id="IPR000700">
    <property type="entry name" value="PAS-assoc_C"/>
</dbReference>
<feature type="domain" description="PAS" evidence="7">
    <location>
        <begin position="914"/>
        <end position="968"/>
    </location>
</feature>
<feature type="domain" description="PAS" evidence="7">
    <location>
        <begin position="1060"/>
        <end position="1103"/>
    </location>
</feature>
<feature type="domain" description="PAC" evidence="8">
    <location>
        <begin position="210"/>
        <end position="262"/>
    </location>
</feature>
<feature type="domain" description="PAC" evidence="8">
    <location>
        <begin position="487"/>
        <end position="538"/>
    </location>
</feature>
<proteinExistence type="predicted"/>
<accession>A0A0F9QKE4</accession>
<keyword evidence="5" id="KW-0418">Kinase</keyword>
<dbReference type="Pfam" id="PF08448">
    <property type="entry name" value="PAS_4"/>
    <property type="match status" value="1"/>
</dbReference>
<sequence length="1192" mass="138185">MGLKNRPLNSVSFSDFFKNIPIPTFAWQIVGEELVLIDFNNATEKLSFEGVSLGIKASELFKDDGRILTNLLSFLNEKSNFSEECEYRMKKTGEQKKFSTSFIFLPPDLVILHIEDLTMQTQVSKALQKAHDALTGLELIINQSPAVVFLVRDEEGWPVEYITENISQFGYEPSDFYSHMLKFADIIHPDDLENVITDTYLKGQSSATEFVQEYRVVSKLGEYRWINVRTWIKRNRDNIITHFQGIILDITERRQTEEKLKESDEKFRTITEQSLLGVIILQKGKVKYVNKALAEMAEFKPTEVKNWPINEFVKSIYPEDLPMVIKNMQIKLEENKEAITRYTFRILTKSKKIKWLEIISKTISYQGDLAILSTLIDVTEKREAEVKLKESEGNLKKLNEALEQKVLDRIEDLKKSEEKWRSMAKNSPDFLLTLDRNERIIDINKIELLSLKMKDVIDKPVYDFIPEKYHESAKYCFKRVFKSGQNDRYYSDFVYDDATIHYFENRVGPILKEGIVVGFSVSSTDITERKKAEQMLKESEEKYRLLVNNQTDLVCKVDSEGTILFASPSYCKTFGKTEEELLGKKFMPLVHEDDLDLTLKEMEKLYNPPYIAAMEQRALTKDGWRWLSWVDTAVLDSNNNVLEIIGVGRDITERKKAEEELKKFKSISDNANYGIGISDSEGKLVYINNYLASIHGYKTGELIGKDLSIFHNDKQIERVMKLKQKLIEEGSYNAEEVGHTCNNGTMFPMLMNGITINDDKGKPLFMATIAIDITEMKEAEKKLKESEEKFRNIADQSLMGICIVQDDVIKYANQRMADINGYTLEEIMNWQPKEFYETIATESLDFASEQAKKKQLGLPDAIPQYQLQIIKKSGKKIWIENFSKTISFNGRPADLTTFFDITDKKKAEQKLKESEEILRATLESTADGILVVNVKGQVTHTNSKFADMWHIPPDLIKEKDDQKLLDYVLEQLKDPEVFISNVEQLYRSTKEDFYTLYFKDGRIFERFSSPLIREGEINGRVWSFRDVTERKKAEQQLKESEEKFRKISQQSLVGICIIQDNLIKYANQRYADIGGYSIEEFMNWKSGEYQKLVHPEDREMVMEQSIKKQKGIGDVVNQYQFRALKKTGETIWVEILSNTILYEGKSAVLISIIDISEQKEVEEKLKESEEKYRLISENANDLISIVNAKWKF</sequence>
<dbReference type="InterPro" id="IPR001610">
    <property type="entry name" value="PAC"/>
</dbReference>
<evidence type="ECO:0000256" key="2">
    <source>
        <dbReference type="ARBA" id="ARBA00012438"/>
    </source>
</evidence>
<dbReference type="AlphaFoldDB" id="A0A0F9QKE4"/>
<keyword evidence="3" id="KW-0597">Phosphoprotein</keyword>
<dbReference type="Pfam" id="PF13426">
    <property type="entry name" value="PAS_9"/>
    <property type="match status" value="2"/>
</dbReference>
<evidence type="ECO:0000256" key="3">
    <source>
        <dbReference type="ARBA" id="ARBA00022553"/>
    </source>
</evidence>
<keyword evidence="6" id="KW-0175">Coiled coil</keyword>
<evidence type="ECO:0000313" key="9">
    <source>
        <dbReference type="EMBL" id="KKN42914.1"/>
    </source>
</evidence>
<feature type="domain" description="PAS" evidence="7">
    <location>
        <begin position="539"/>
        <end position="609"/>
    </location>
</feature>
<feature type="coiled-coil region" evidence="6">
    <location>
        <begin position="769"/>
        <end position="796"/>
    </location>
</feature>
<feature type="domain" description="PAC" evidence="8">
    <location>
        <begin position="340"/>
        <end position="390"/>
    </location>
</feature>
<dbReference type="SMART" id="SM00091">
    <property type="entry name" value="PAS"/>
    <property type="match status" value="8"/>
</dbReference>
<feature type="domain" description="PAC" evidence="8">
    <location>
        <begin position="733"/>
        <end position="785"/>
    </location>
</feature>
<dbReference type="InterPro" id="IPR013656">
    <property type="entry name" value="PAS_4"/>
</dbReference>
<dbReference type="Pfam" id="PF12860">
    <property type="entry name" value="PAS_7"/>
    <property type="match status" value="1"/>
</dbReference>
<dbReference type="GO" id="GO:0004673">
    <property type="term" value="F:protein histidine kinase activity"/>
    <property type="evidence" value="ECO:0007669"/>
    <property type="project" value="UniProtKB-EC"/>
</dbReference>
<feature type="domain" description="PAC" evidence="8">
    <location>
        <begin position="989"/>
        <end position="1039"/>
    </location>
</feature>
<feature type="domain" description="PAS" evidence="7">
    <location>
        <begin position="660"/>
        <end position="730"/>
    </location>
</feature>
<reference evidence="9" key="1">
    <citation type="journal article" date="2015" name="Nature">
        <title>Complex archaea that bridge the gap between prokaryotes and eukaryotes.</title>
        <authorList>
            <person name="Spang A."/>
            <person name="Saw J.H."/>
            <person name="Jorgensen S.L."/>
            <person name="Zaremba-Niedzwiedzka K."/>
            <person name="Martijn J."/>
            <person name="Lind A.E."/>
            <person name="van Eijk R."/>
            <person name="Schleper C."/>
            <person name="Guy L."/>
            <person name="Ettema T.J."/>
        </authorList>
    </citation>
    <scope>NUCLEOTIDE SEQUENCE</scope>
</reference>
<evidence type="ECO:0000259" key="7">
    <source>
        <dbReference type="PROSITE" id="PS50112"/>
    </source>
</evidence>
<dbReference type="PANTHER" id="PTHR43304:SF1">
    <property type="entry name" value="PAC DOMAIN-CONTAINING PROTEIN"/>
    <property type="match status" value="1"/>
</dbReference>
<dbReference type="InterPro" id="IPR052162">
    <property type="entry name" value="Sensor_kinase/Photoreceptor"/>
</dbReference>
<comment type="catalytic activity">
    <reaction evidence="1">
        <text>ATP + protein L-histidine = ADP + protein N-phospho-L-histidine.</text>
        <dbReference type="EC" id="2.7.13.3"/>
    </reaction>
</comment>
<feature type="domain" description="PAC" evidence="8">
    <location>
        <begin position="1117"/>
        <end position="1167"/>
    </location>
</feature>
<name>A0A0F9QKE4_9ZZZZ</name>
<evidence type="ECO:0000259" key="8">
    <source>
        <dbReference type="PROSITE" id="PS50113"/>
    </source>
</evidence>
<gene>
    <name evidence="9" type="ORF">LCGC14_0708600</name>
</gene>
<keyword evidence="4" id="KW-0808">Transferase</keyword>
<dbReference type="InterPro" id="IPR013767">
    <property type="entry name" value="PAS_fold"/>
</dbReference>
<evidence type="ECO:0000256" key="4">
    <source>
        <dbReference type="ARBA" id="ARBA00022679"/>
    </source>
</evidence>
<evidence type="ECO:0000256" key="6">
    <source>
        <dbReference type="SAM" id="Coils"/>
    </source>
</evidence>
<dbReference type="Pfam" id="PF00989">
    <property type="entry name" value="PAS"/>
    <property type="match status" value="1"/>
</dbReference>
<dbReference type="EC" id="2.7.13.3" evidence="2"/>
<dbReference type="Pfam" id="PF08447">
    <property type="entry name" value="PAS_3"/>
    <property type="match status" value="3"/>
</dbReference>
<dbReference type="EMBL" id="LAZR01001549">
    <property type="protein sequence ID" value="KKN42914.1"/>
    <property type="molecule type" value="Genomic_DNA"/>
</dbReference>
<dbReference type="InterPro" id="IPR013655">
    <property type="entry name" value="PAS_fold_3"/>
</dbReference>